<keyword evidence="7" id="KW-1185">Reference proteome</keyword>
<reference evidence="6 7" key="1">
    <citation type="submission" date="2024-04" db="EMBL/GenBank/DDBJ databases">
        <title>Tritrichomonas musculus Genome.</title>
        <authorList>
            <person name="Alves-Ferreira E."/>
            <person name="Grigg M."/>
            <person name="Lorenzi H."/>
            <person name="Galac M."/>
        </authorList>
    </citation>
    <scope>NUCLEOTIDE SEQUENCE [LARGE SCALE GENOMIC DNA]</scope>
    <source>
        <strain evidence="6 7">EAF2021</strain>
    </source>
</reference>
<organism evidence="6 7">
    <name type="scientific">Tritrichomonas musculus</name>
    <dbReference type="NCBI Taxonomy" id="1915356"/>
    <lineage>
        <taxon>Eukaryota</taxon>
        <taxon>Metamonada</taxon>
        <taxon>Parabasalia</taxon>
        <taxon>Tritrichomonadida</taxon>
        <taxon>Tritrichomonadidae</taxon>
        <taxon>Tritrichomonas</taxon>
    </lineage>
</organism>
<dbReference type="SUPFAM" id="SSF48464">
    <property type="entry name" value="ENTH/VHS domain"/>
    <property type="match status" value="1"/>
</dbReference>
<evidence type="ECO:0000256" key="5">
    <source>
        <dbReference type="SAM" id="MobiDB-lite"/>
    </source>
</evidence>
<comment type="caution">
    <text evidence="6">The sequence shown here is derived from an EMBL/GenBank/DDBJ whole genome shotgun (WGS) entry which is preliminary data.</text>
</comment>
<feature type="compositionally biased region" description="Polar residues" evidence="5">
    <location>
        <begin position="404"/>
        <end position="419"/>
    </location>
</feature>
<dbReference type="InterPro" id="IPR039273">
    <property type="entry name" value="TEPSIN"/>
</dbReference>
<proteinExistence type="predicted"/>
<name>A0ABR2LAN5_9EUKA</name>
<comment type="subcellular location">
    <subcellularLocation>
        <location evidence="1">Cytoplasmic vesicle</location>
    </subcellularLocation>
    <subcellularLocation>
        <location evidence="2">Golgi apparatus</location>
    </subcellularLocation>
</comment>
<evidence type="ECO:0000256" key="2">
    <source>
        <dbReference type="ARBA" id="ARBA00004555"/>
    </source>
</evidence>
<dbReference type="Proteomes" id="UP001470230">
    <property type="component" value="Unassembled WGS sequence"/>
</dbReference>
<evidence type="ECO:0000256" key="1">
    <source>
        <dbReference type="ARBA" id="ARBA00004541"/>
    </source>
</evidence>
<feature type="region of interest" description="Disordered" evidence="5">
    <location>
        <begin position="388"/>
        <end position="419"/>
    </location>
</feature>
<keyword evidence="3" id="KW-0333">Golgi apparatus</keyword>
<sequence length="419" mass="45662">MFTCYRLVDKATTDDDLPSPGITLAEAVQLSRQDPGNVKYLIKKAVQKLESQQVLVRLKSLRFMLHLAQNGPPACLAEIKLQTTPISNCISWRGQPHPTRGFEPYQEMQDAAQSLLDMAFSQNATSSTSTFSYNPQQNNLSQVNRVAGVSTMQAYGNDEVLTTAPSLEPRNLDPNAQNTVGNKVKGFVNRIFHKDQPQPSPYPSYSNTGSSYPAANTYSYPPGAAPSMMGGVPQAAPAQEQMFYNPAPIQQQPPPSLYGRLDQDPTWKKKKPTEDQVVQPKVISDTPASKLLKVTGNRALPTNGELSAFKNVCTPESIAELKAGLNNSDWKVKVRAIAGLEIYGDKFGVGTVADTKDTVAKLKSAPQASLRTAAERFHAKIENVQPVAPPETPSAFNFAGGAEENTNQDEQGYNFQSNE</sequence>
<dbReference type="InterPro" id="IPR008942">
    <property type="entry name" value="ENTH_VHS"/>
</dbReference>
<evidence type="ECO:0000313" key="6">
    <source>
        <dbReference type="EMBL" id="KAK8899837.1"/>
    </source>
</evidence>
<dbReference type="EMBL" id="JAPFFF010000001">
    <property type="protein sequence ID" value="KAK8899837.1"/>
    <property type="molecule type" value="Genomic_DNA"/>
</dbReference>
<dbReference type="InterPro" id="IPR035802">
    <property type="entry name" value="ENTH/VHS_tepsin"/>
</dbReference>
<keyword evidence="4" id="KW-0968">Cytoplasmic vesicle</keyword>
<evidence type="ECO:0000256" key="4">
    <source>
        <dbReference type="ARBA" id="ARBA00023329"/>
    </source>
</evidence>
<gene>
    <name evidence="6" type="ORF">M9Y10_002159</name>
</gene>
<dbReference type="CDD" id="cd03572">
    <property type="entry name" value="ENTH_like_Tepsin"/>
    <property type="match status" value="1"/>
</dbReference>
<evidence type="ECO:0000313" key="7">
    <source>
        <dbReference type="Proteomes" id="UP001470230"/>
    </source>
</evidence>
<dbReference type="PANTHER" id="PTHR21514:SF0">
    <property type="entry name" value="AP-4 COMPLEX ACCESSORY SUBUNIT TEPSIN"/>
    <property type="match status" value="1"/>
</dbReference>
<protein>
    <submittedName>
        <fullName evidence="6">AP-4 complex accessory subunit Tepsin</fullName>
    </submittedName>
</protein>
<dbReference type="Gene3D" id="1.25.40.90">
    <property type="match status" value="1"/>
</dbReference>
<accession>A0ABR2LAN5</accession>
<dbReference type="PANTHER" id="PTHR21514">
    <property type="entry name" value="AP-4 COMPLEX ACCESSORY SUBUNIT TEPSIN"/>
    <property type="match status" value="1"/>
</dbReference>
<evidence type="ECO:0000256" key="3">
    <source>
        <dbReference type="ARBA" id="ARBA00023034"/>
    </source>
</evidence>